<proteinExistence type="predicted"/>
<dbReference type="OrthoDB" id="2980133at2759"/>
<accession>A0A9W8IT16</accession>
<dbReference type="InterPro" id="IPR032675">
    <property type="entry name" value="LRR_dom_sf"/>
</dbReference>
<evidence type="ECO:0000313" key="1">
    <source>
        <dbReference type="EMBL" id="KAJ2922486.1"/>
    </source>
</evidence>
<organism evidence="1 2">
    <name type="scientific">Candolleomyces eurysporus</name>
    <dbReference type="NCBI Taxonomy" id="2828524"/>
    <lineage>
        <taxon>Eukaryota</taxon>
        <taxon>Fungi</taxon>
        <taxon>Dikarya</taxon>
        <taxon>Basidiomycota</taxon>
        <taxon>Agaricomycotina</taxon>
        <taxon>Agaricomycetes</taxon>
        <taxon>Agaricomycetidae</taxon>
        <taxon>Agaricales</taxon>
        <taxon>Agaricineae</taxon>
        <taxon>Psathyrellaceae</taxon>
        <taxon>Candolleomyces</taxon>
    </lineage>
</organism>
<comment type="caution">
    <text evidence="1">The sequence shown here is derived from an EMBL/GenBank/DDBJ whole genome shotgun (WGS) entry which is preliminary data.</text>
</comment>
<dbReference type="EMBL" id="JANBPK010001488">
    <property type="protein sequence ID" value="KAJ2922486.1"/>
    <property type="molecule type" value="Genomic_DNA"/>
</dbReference>
<name>A0A9W8IT16_9AGAR</name>
<feature type="non-terminal residue" evidence="1">
    <location>
        <position position="348"/>
    </location>
</feature>
<dbReference type="AlphaFoldDB" id="A0A9W8IT16"/>
<evidence type="ECO:0008006" key="3">
    <source>
        <dbReference type="Google" id="ProtNLM"/>
    </source>
</evidence>
<gene>
    <name evidence="1" type="ORF">H1R20_g14604</name>
</gene>
<dbReference type="PANTHER" id="PTHR38926:SF5">
    <property type="entry name" value="F-BOX AND LEUCINE-RICH REPEAT PROTEIN 6"/>
    <property type="match status" value="1"/>
</dbReference>
<protein>
    <recommendedName>
        <fullName evidence="3">RNI-like protein</fullName>
    </recommendedName>
</protein>
<evidence type="ECO:0000313" key="2">
    <source>
        <dbReference type="Proteomes" id="UP001140091"/>
    </source>
</evidence>
<dbReference type="Gene3D" id="3.80.10.10">
    <property type="entry name" value="Ribonuclease Inhibitor"/>
    <property type="match status" value="1"/>
</dbReference>
<sequence length="348" mass="40166">MKARCSGPRPWDALLSFKLELTGWRWNEPLVLDPNDTIYHHLPPVTSLDLTLPDGPEIGTIDGNLIKLYIPSQFLANLQTLNLTCDWDPDSILTTLQSCTSLENLTLSFRGNLDLHFEKETLDEQLPEDGVLLPGLRTLRLQYAMTSTISSFLEVVNTPLLEELDVSFEMIDDGIKSTVTGFDEDILDLIDRSECDLRRLKIHMAVFSDSEELKTILESLPSLTHLLLNNTIFDLEIFRYLKCNEILPRLEVFEIFDCPTHNRTKLDILCRFFEVDVRWSSGEDMEIVEEERPTTAMKKLYVTLREPESLDFERLEQSGVELRRLDGMEVRFCSIPHDTWPHLVDTNY</sequence>
<dbReference type="Proteomes" id="UP001140091">
    <property type="component" value="Unassembled WGS sequence"/>
</dbReference>
<reference evidence="1" key="1">
    <citation type="submission" date="2022-06" db="EMBL/GenBank/DDBJ databases">
        <title>Genome Sequence of Candolleomyces eurysporus.</title>
        <authorList>
            <person name="Buettner E."/>
        </authorList>
    </citation>
    <scope>NUCLEOTIDE SEQUENCE</scope>
    <source>
        <strain evidence="1">VTCC 930004</strain>
    </source>
</reference>
<keyword evidence="2" id="KW-1185">Reference proteome</keyword>
<dbReference type="SUPFAM" id="SSF52047">
    <property type="entry name" value="RNI-like"/>
    <property type="match status" value="1"/>
</dbReference>
<dbReference type="PANTHER" id="PTHR38926">
    <property type="entry name" value="F-BOX DOMAIN CONTAINING PROTEIN, EXPRESSED"/>
    <property type="match status" value="1"/>
</dbReference>